<evidence type="ECO:0000259" key="1">
    <source>
        <dbReference type="PROSITE" id="PS50181"/>
    </source>
</evidence>
<dbReference type="SMART" id="SM00256">
    <property type="entry name" value="FBOX"/>
    <property type="match status" value="1"/>
</dbReference>
<dbReference type="InterPro" id="IPR050232">
    <property type="entry name" value="FBL13/AtMIF1-like"/>
</dbReference>
<dbReference type="InterPro" id="IPR032675">
    <property type="entry name" value="LRR_dom_sf"/>
</dbReference>
<dbReference type="Proteomes" id="UP000230069">
    <property type="component" value="Unassembled WGS sequence"/>
</dbReference>
<name>A0A2G5FBN6_AQUCA</name>
<dbReference type="CDD" id="cd22160">
    <property type="entry name" value="F-box_AtFBL13-like"/>
    <property type="match status" value="1"/>
</dbReference>
<dbReference type="InterPro" id="IPR006566">
    <property type="entry name" value="FBD"/>
</dbReference>
<dbReference type="OrthoDB" id="612216at2759"/>
<dbReference type="InterPro" id="IPR036047">
    <property type="entry name" value="F-box-like_dom_sf"/>
</dbReference>
<reference evidence="2 3" key="1">
    <citation type="submission" date="2017-09" db="EMBL/GenBank/DDBJ databases">
        <title>WGS assembly of Aquilegia coerulea Goldsmith.</title>
        <authorList>
            <person name="Hodges S."/>
            <person name="Kramer E."/>
            <person name="Nordborg M."/>
            <person name="Tomkins J."/>
            <person name="Borevitz J."/>
            <person name="Derieg N."/>
            <person name="Yan J."/>
            <person name="Mihaltcheva S."/>
            <person name="Hayes R.D."/>
            <person name="Rokhsar D."/>
        </authorList>
    </citation>
    <scope>NUCLEOTIDE SEQUENCE [LARGE SCALE GENOMIC DNA]</scope>
    <source>
        <strain evidence="3">cv. Goldsmith</strain>
    </source>
</reference>
<dbReference type="InterPro" id="IPR055357">
    <property type="entry name" value="LRR_At1g61320_AtMIF1"/>
</dbReference>
<dbReference type="PANTHER" id="PTHR31900">
    <property type="entry name" value="F-BOX/RNI SUPERFAMILY PROTEIN-RELATED"/>
    <property type="match status" value="1"/>
</dbReference>
<dbReference type="PROSITE" id="PS50181">
    <property type="entry name" value="FBOX"/>
    <property type="match status" value="1"/>
</dbReference>
<dbReference type="Gene3D" id="1.20.1280.50">
    <property type="match status" value="1"/>
</dbReference>
<dbReference type="FunCoup" id="A0A2G5FBN6">
    <property type="interactions" value="2790"/>
</dbReference>
<keyword evidence="3" id="KW-1185">Reference proteome</keyword>
<organism evidence="2 3">
    <name type="scientific">Aquilegia coerulea</name>
    <name type="common">Rocky mountain columbine</name>
    <dbReference type="NCBI Taxonomy" id="218851"/>
    <lineage>
        <taxon>Eukaryota</taxon>
        <taxon>Viridiplantae</taxon>
        <taxon>Streptophyta</taxon>
        <taxon>Embryophyta</taxon>
        <taxon>Tracheophyta</taxon>
        <taxon>Spermatophyta</taxon>
        <taxon>Magnoliopsida</taxon>
        <taxon>Ranunculales</taxon>
        <taxon>Ranunculaceae</taxon>
        <taxon>Thalictroideae</taxon>
        <taxon>Aquilegia</taxon>
    </lineage>
</organism>
<dbReference type="Gene3D" id="3.80.10.10">
    <property type="entry name" value="Ribonuclease Inhibitor"/>
    <property type="match status" value="1"/>
</dbReference>
<dbReference type="SMART" id="SM00579">
    <property type="entry name" value="FBD"/>
    <property type="match status" value="1"/>
</dbReference>
<sequence>MKKVKSNNAVALVVATATATPDDSISALPDCIIHQIFSFLDTKLLVQSSILSNRWRYLWKTTPFLNFNLDFFPKPKKINRNRFIDFVDRVLHLRETCNIHMFKLYCEEKLEPGRLSTWVAVALRWNVQELWVDSFAISSFDLPHNLFTSDVKIIKLRLDVFRAILPSSSICSNGIIRSLELSMFKLPENSCGKFTFSFPVLKYFSIYCCTNRSLNEFTISAPLLEKLEILFGVSDTYESPIKINISTPKLKSFSYRGLMYGDYFFENLPALVNADIYIDQNARLNTDLVDGYVTRLLTAIDNVKKLTIPYWLVKSIVDSPSMRETHPNLFHKLRWMKIWTTIPFMGTITSFIERFPHLETLGLSTRQGMRLQATDEGDNRINSTLKTIEIIPTEGNEDEVKLLENFLKMFIGLKQLIIMPSESLAHDKSKMVTFREKVLNFPRASSSARISFH</sequence>
<dbReference type="PANTHER" id="PTHR31900:SF30">
    <property type="entry name" value="SUPERFAMILY PROTEIN, PUTATIVE-RELATED"/>
    <property type="match status" value="1"/>
</dbReference>
<dbReference type="STRING" id="218851.A0A2G5FBN6"/>
<dbReference type="InterPro" id="IPR053781">
    <property type="entry name" value="F-box_AtFBL13-like"/>
</dbReference>
<dbReference type="SUPFAM" id="SSF81383">
    <property type="entry name" value="F-box domain"/>
    <property type="match status" value="1"/>
</dbReference>
<dbReference type="AlphaFoldDB" id="A0A2G5FBN6"/>
<dbReference type="Pfam" id="PF23622">
    <property type="entry name" value="LRR_At1g61320_AtMIF1"/>
    <property type="match status" value="1"/>
</dbReference>
<dbReference type="EMBL" id="KZ305018">
    <property type="protein sequence ID" value="PIA65424.1"/>
    <property type="molecule type" value="Genomic_DNA"/>
</dbReference>
<protein>
    <recommendedName>
        <fullName evidence="1">F-box domain-containing protein</fullName>
    </recommendedName>
</protein>
<feature type="domain" description="F-box" evidence="1">
    <location>
        <begin position="22"/>
        <end position="58"/>
    </location>
</feature>
<gene>
    <name evidence="2" type="ORF">AQUCO_00100724v1</name>
</gene>
<proteinExistence type="predicted"/>
<evidence type="ECO:0000313" key="2">
    <source>
        <dbReference type="EMBL" id="PIA65424.1"/>
    </source>
</evidence>
<dbReference type="Pfam" id="PF00646">
    <property type="entry name" value="F-box"/>
    <property type="match status" value="1"/>
</dbReference>
<evidence type="ECO:0000313" key="3">
    <source>
        <dbReference type="Proteomes" id="UP000230069"/>
    </source>
</evidence>
<dbReference type="InParanoid" id="A0A2G5FBN6"/>
<dbReference type="InterPro" id="IPR001810">
    <property type="entry name" value="F-box_dom"/>
</dbReference>
<accession>A0A2G5FBN6</accession>